<evidence type="ECO:0000313" key="2">
    <source>
        <dbReference type="EMBL" id="BAT07207.1"/>
    </source>
</evidence>
<sequence>MVLLELVHGRKNRSEHVSDGVGAATGDDSNSSNGTTGSSSRGARSDYSVMASISARDDEAEDGEHLSEPHHVEWRRRPDLFPPPPHQVHQQRREQRREYQVRVPMGKQIKICIDLTTHKLIPLFTNQPK</sequence>
<gene>
    <name evidence="2" type="ordered locus">Os09g0278501</name>
    <name evidence="2" type="ORF">OSNPB_090278501</name>
</gene>
<evidence type="ECO:0000256" key="1">
    <source>
        <dbReference type="SAM" id="MobiDB-lite"/>
    </source>
</evidence>
<feature type="compositionally biased region" description="Basic and acidic residues" evidence="1">
    <location>
        <begin position="63"/>
        <end position="79"/>
    </location>
</feature>
<name>A0A0P0XKZ8_ORYSJ</name>
<dbReference type="AlphaFoldDB" id="A0A0P0XKZ8"/>
<evidence type="ECO:0000313" key="3">
    <source>
        <dbReference type="Proteomes" id="UP000059680"/>
    </source>
</evidence>
<reference evidence="2 3" key="2">
    <citation type="journal article" date="2013" name="Plant Cell Physiol.">
        <title>Rice Annotation Project Database (RAP-DB): an integrative and interactive database for rice genomics.</title>
        <authorList>
            <person name="Sakai H."/>
            <person name="Lee S.S."/>
            <person name="Tanaka T."/>
            <person name="Numa H."/>
            <person name="Kim J."/>
            <person name="Kawahara Y."/>
            <person name="Wakimoto H."/>
            <person name="Yang C.C."/>
            <person name="Iwamoto M."/>
            <person name="Abe T."/>
            <person name="Yamada Y."/>
            <person name="Muto A."/>
            <person name="Inokuchi H."/>
            <person name="Ikemura T."/>
            <person name="Matsumoto T."/>
            <person name="Sasaki T."/>
            <person name="Itoh T."/>
        </authorList>
    </citation>
    <scope>NUCLEOTIDE SEQUENCE [LARGE SCALE GENOMIC DNA]</scope>
    <source>
        <strain evidence="3">cv. Nipponbare</strain>
    </source>
</reference>
<feature type="compositionally biased region" description="Low complexity" evidence="1">
    <location>
        <begin position="25"/>
        <end position="40"/>
    </location>
</feature>
<proteinExistence type="predicted"/>
<reference evidence="2 3" key="3">
    <citation type="journal article" date="2013" name="Rice">
        <title>Improvement of the Oryza sativa Nipponbare reference genome using next generation sequence and optical map data.</title>
        <authorList>
            <person name="Kawahara Y."/>
            <person name="de la Bastide M."/>
            <person name="Hamilton J.P."/>
            <person name="Kanamori H."/>
            <person name="McCombie W.R."/>
            <person name="Ouyang S."/>
            <person name="Schwartz D.C."/>
            <person name="Tanaka T."/>
            <person name="Wu J."/>
            <person name="Zhou S."/>
            <person name="Childs K.L."/>
            <person name="Davidson R.M."/>
            <person name="Lin H."/>
            <person name="Quesada-Ocampo L."/>
            <person name="Vaillancourt B."/>
            <person name="Sakai H."/>
            <person name="Lee S.S."/>
            <person name="Kim J."/>
            <person name="Numa H."/>
            <person name="Itoh T."/>
            <person name="Buell C.R."/>
            <person name="Matsumoto T."/>
        </authorList>
    </citation>
    <scope>NUCLEOTIDE SEQUENCE [LARGE SCALE GENOMIC DNA]</scope>
    <source>
        <strain evidence="3">cv. Nipponbare</strain>
    </source>
</reference>
<dbReference type="EMBL" id="AP014965">
    <property type="protein sequence ID" value="BAT07207.1"/>
    <property type="molecule type" value="Genomic_DNA"/>
</dbReference>
<dbReference type="InParanoid" id="A0A0P0XKZ8"/>
<dbReference type="PaxDb" id="39947-A0A0P0XKZ8"/>
<protein>
    <submittedName>
        <fullName evidence="2">Os09g0278501 protein</fullName>
    </submittedName>
</protein>
<feature type="region of interest" description="Disordered" evidence="1">
    <location>
        <begin position="1"/>
        <end position="98"/>
    </location>
</feature>
<keyword evidence="3" id="KW-1185">Reference proteome</keyword>
<reference evidence="3" key="1">
    <citation type="journal article" date="2005" name="Nature">
        <title>The map-based sequence of the rice genome.</title>
        <authorList>
            <consortium name="International rice genome sequencing project (IRGSP)"/>
            <person name="Matsumoto T."/>
            <person name="Wu J."/>
            <person name="Kanamori H."/>
            <person name="Katayose Y."/>
            <person name="Fujisawa M."/>
            <person name="Namiki N."/>
            <person name="Mizuno H."/>
            <person name="Yamamoto K."/>
            <person name="Antonio B.A."/>
            <person name="Baba T."/>
            <person name="Sakata K."/>
            <person name="Nagamura Y."/>
            <person name="Aoki H."/>
            <person name="Arikawa K."/>
            <person name="Arita K."/>
            <person name="Bito T."/>
            <person name="Chiden Y."/>
            <person name="Fujitsuka N."/>
            <person name="Fukunaka R."/>
            <person name="Hamada M."/>
            <person name="Harada C."/>
            <person name="Hayashi A."/>
            <person name="Hijishita S."/>
            <person name="Honda M."/>
            <person name="Hosokawa S."/>
            <person name="Ichikawa Y."/>
            <person name="Idonuma A."/>
            <person name="Iijima M."/>
            <person name="Ikeda M."/>
            <person name="Ikeno M."/>
            <person name="Ito K."/>
            <person name="Ito S."/>
            <person name="Ito T."/>
            <person name="Ito Y."/>
            <person name="Ito Y."/>
            <person name="Iwabuchi A."/>
            <person name="Kamiya K."/>
            <person name="Karasawa W."/>
            <person name="Kurita K."/>
            <person name="Katagiri S."/>
            <person name="Kikuta A."/>
            <person name="Kobayashi H."/>
            <person name="Kobayashi N."/>
            <person name="Machita K."/>
            <person name="Maehara T."/>
            <person name="Masukawa M."/>
            <person name="Mizubayashi T."/>
            <person name="Mukai Y."/>
            <person name="Nagasaki H."/>
            <person name="Nagata Y."/>
            <person name="Naito S."/>
            <person name="Nakashima M."/>
            <person name="Nakama Y."/>
            <person name="Nakamichi Y."/>
            <person name="Nakamura M."/>
            <person name="Meguro A."/>
            <person name="Negishi M."/>
            <person name="Ohta I."/>
            <person name="Ohta T."/>
            <person name="Okamoto M."/>
            <person name="Ono N."/>
            <person name="Saji S."/>
            <person name="Sakaguchi M."/>
            <person name="Sakai K."/>
            <person name="Shibata M."/>
            <person name="Shimokawa T."/>
            <person name="Song J."/>
            <person name="Takazaki Y."/>
            <person name="Terasawa K."/>
            <person name="Tsugane M."/>
            <person name="Tsuji K."/>
            <person name="Ueda S."/>
            <person name="Waki K."/>
            <person name="Yamagata H."/>
            <person name="Yamamoto M."/>
            <person name="Yamamoto S."/>
            <person name="Yamane H."/>
            <person name="Yoshiki S."/>
            <person name="Yoshihara R."/>
            <person name="Yukawa K."/>
            <person name="Zhong H."/>
            <person name="Yano M."/>
            <person name="Yuan Q."/>
            <person name="Ouyang S."/>
            <person name="Liu J."/>
            <person name="Jones K.M."/>
            <person name="Gansberger K."/>
            <person name="Moffat K."/>
            <person name="Hill J."/>
            <person name="Bera J."/>
            <person name="Fadrosh D."/>
            <person name="Jin S."/>
            <person name="Johri S."/>
            <person name="Kim M."/>
            <person name="Overton L."/>
            <person name="Reardon M."/>
            <person name="Tsitrin T."/>
            <person name="Vuong H."/>
            <person name="Weaver B."/>
            <person name="Ciecko A."/>
            <person name="Tallon L."/>
            <person name="Jackson J."/>
            <person name="Pai G."/>
            <person name="Aken S.V."/>
            <person name="Utterback T."/>
            <person name="Reidmuller S."/>
            <person name="Feldblyum T."/>
            <person name="Hsiao J."/>
            <person name="Zismann V."/>
            <person name="Iobst S."/>
            <person name="de Vazeille A.R."/>
            <person name="Buell C.R."/>
            <person name="Ying K."/>
            <person name="Li Y."/>
            <person name="Lu T."/>
            <person name="Huang Y."/>
            <person name="Zhao Q."/>
            <person name="Feng Q."/>
            <person name="Zhang L."/>
            <person name="Zhu J."/>
            <person name="Weng Q."/>
            <person name="Mu J."/>
            <person name="Lu Y."/>
            <person name="Fan D."/>
            <person name="Liu Y."/>
            <person name="Guan J."/>
            <person name="Zhang Y."/>
            <person name="Yu S."/>
            <person name="Liu X."/>
            <person name="Zhang Y."/>
            <person name="Hong G."/>
            <person name="Han B."/>
            <person name="Choisne N."/>
            <person name="Demange N."/>
            <person name="Orjeda G."/>
            <person name="Samain S."/>
            <person name="Cattolico L."/>
            <person name="Pelletier E."/>
            <person name="Couloux A."/>
            <person name="Segurens B."/>
            <person name="Wincker P."/>
            <person name="D'Hont A."/>
            <person name="Scarpelli C."/>
            <person name="Weissenbach J."/>
            <person name="Salanoubat M."/>
            <person name="Quetier F."/>
            <person name="Yu Y."/>
            <person name="Kim H.R."/>
            <person name="Rambo T."/>
            <person name="Currie J."/>
            <person name="Collura K."/>
            <person name="Luo M."/>
            <person name="Yang T."/>
            <person name="Ammiraju J.S.S."/>
            <person name="Engler F."/>
            <person name="Soderlund C."/>
            <person name="Wing R.A."/>
            <person name="Palmer L.E."/>
            <person name="de la Bastide M."/>
            <person name="Spiegel L."/>
            <person name="Nascimento L."/>
            <person name="Zutavern T."/>
            <person name="O'Shaughnessy A."/>
            <person name="Dike S."/>
            <person name="Dedhia N."/>
            <person name="Preston R."/>
            <person name="Balija V."/>
            <person name="McCombie W.R."/>
            <person name="Chow T."/>
            <person name="Chen H."/>
            <person name="Chung M."/>
            <person name="Chen C."/>
            <person name="Shaw J."/>
            <person name="Wu H."/>
            <person name="Hsiao K."/>
            <person name="Chao Y."/>
            <person name="Chu M."/>
            <person name="Cheng C."/>
            <person name="Hour A."/>
            <person name="Lee P."/>
            <person name="Lin S."/>
            <person name="Lin Y."/>
            <person name="Liou J."/>
            <person name="Liu S."/>
            <person name="Hsing Y."/>
            <person name="Raghuvanshi S."/>
            <person name="Mohanty A."/>
            <person name="Bharti A.K."/>
            <person name="Gaur A."/>
            <person name="Gupta V."/>
            <person name="Kumar D."/>
            <person name="Ravi V."/>
            <person name="Vij S."/>
            <person name="Kapur A."/>
            <person name="Khurana P."/>
            <person name="Khurana P."/>
            <person name="Khurana J.P."/>
            <person name="Tyagi A.K."/>
            <person name="Gaikwad K."/>
            <person name="Singh A."/>
            <person name="Dalal V."/>
            <person name="Srivastava S."/>
            <person name="Dixit A."/>
            <person name="Pal A.K."/>
            <person name="Ghazi I.A."/>
            <person name="Yadav M."/>
            <person name="Pandit A."/>
            <person name="Bhargava A."/>
            <person name="Sureshbabu K."/>
            <person name="Batra K."/>
            <person name="Sharma T.R."/>
            <person name="Mohapatra T."/>
            <person name="Singh N.K."/>
            <person name="Messing J."/>
            <person name="Nelson A.B."/>
            <person name="Fuks G."/>
            <person name="Kavchok S."/>
            <person name="Keizer G."/>
            <person name="Linton E."/>
            <person name="Llaca V."/>
            <person name="Song R."/>
            <person name="Tanyolac B."/>
            <person name="Young S."/>
            <person name="Ho-Il K."/>
            <person name="Hahn J.H."/>
            <person name="Sangsakoo G."/>
            <person name="Vanavichit A."/>
            <person name="de Mattos Luiz.A.T."/>
            <person name="Zimmer P.D."/>
            <person name="Malone G."/>
            <person name="Dellagostin O."/>
            <person name="de Oliveira A.C."/>
            <person name="Bevan M."/>
            <person name="Bancroft I."/>
            <person name="Minx P."/>
            <person name="Cordum H."/>
            <person name="Wilson R."/>
            <person name="Cheng Z."/>
            <person name="Jin W."/>
            <person name="Jiang J."/>
            <person name="Leong S.A."/>
            <person name="Iwama H."/>
            <person name="Gojobori T."/>
            <person name="Itoh T."/>
            <person name="Niimura Y."/>
            <person name="Fujii Y."/>
            <person name="Habara T."/>
            <person name="Sakai H."/>
            <person name="Sato Y."/>
            <person name="Wilson G."/>
            <person name="Kumar K."/>
            <person name="McCouch S."/>
            <person name="Juretic N."/>
            <person name="Hoen D."/>
            <person name="Wright S."/>
            <person name="Bruskiewich R."/>
            <person name="Bureau T."/>
            <person name="Miyao A."/>
            <person name="Hirochika H."/>
            <person name="Nishikawa T."/>
            <person name="Kadowaki K."/>
            <person name="Sugiura M."/>
            <person name="Burr B."/>
            <person name="Sasaki T."/>
        </authorList>
    </citation>
    <scope>NUCLEOTIDE SEQUENCE [LARGE SCALE GENOMIC DNA]</scope>
    <source>
        <strain evidence="3">cv. Nipponbare</strain>
    </source>
</reference>
<dbReference type="Proteomes" id="UP000059680">
    <property type="component" value="Chromosome 9"/>
</dbReference>
<accession>A0A0P0XKZ8</accession>
<dbReference type="STRING" id="39947.A0A0P0XKZ8"/>
<organism evidence="2 3">
    <name type="scientific">Oryza sativa subsp. japonica</name>
    <name type="common">Rice</name>
    <dbReference type="NCBI Taxonomy" id="39947"/>
    <lineage>
        <taxon>Eukaryota</taxon>
        <taxon>Viridiplantae</taxon>
        <taxon>Streptophyta</taxon>
        <taxon>Embryophyta</taxon>
        <taxon>Tracheophyta</taxon>
        <taxon>Spermatophyta</taxon>
        <taxon>Magnoliopsida</taxon>
        <taxon>Liliopsida</taxon>
        <taxon>Poales</taxon>
        <taxon>Poaceae</taxon>
        <taxon>BOP clade</taxon>
        <taxon>Oryzoideae</taxon>
        <taxon>Oryzeae</taxon>
        <taxon>Oryzinae</taxon>
        <taxon>Oryza</taxon>
        <taxon>Oryza sativa</taxon>
    </lineage>
</organism>